<evidence type="ECO:0000313" key="2">
    <source>
        <dbReference type="Proteomes" id="UP001303899"/>
    </source>
</evidence>
<evidence type="ECO:0000313" key="1">
    <source>
        <dbReference type="EMBL" id="MEA5405828.1"/>
    </source>
</evidence>
<protein>
    <submittedName>
        <fullName evidence="1">DUF6000 family protein</fullName>
    </submittedName>
</protein>
<dbReference type="Pfam" id="PF19463">
    <property type="entry name" value="DUF6000"/>
    <property type="match status" value="1"/>
</dbReference>
<dbReference type="Proteomes" id="UP001303899">
    <property type="component" value="Unassembled WGS sequence"/>
</dbReference>
<comment type="caution">
    <text evidence="1">The sequence shown here is derived from an EMBL/GenBank/DDBJ whole genome shotgun (WGS) entry which is preliminary data.</text>
</comment>
<dbReference type="InterPro" id="IPR046042">
    <property type="entry name" value="DUF6000"/>
</dbReference>
<sequence length="227" mass="26362">MSFKKLWTKLFTRNDVFDEIALHSAGAIIRHRNPFENIEVPRNEDDLTEEFIEKWVVPFYSVSLSNANDITIETFAETAVAMSPDIVLKLLGDFDWRTRITGAYFSAINNYHEFEDIIGKHLLKSEVCYAGTGYCLALATFGTDNAKQYLVRYLDYYLGRKDLWFDQADAFCALAYLDKSQADKLIKKWNSFVANKQNWNLENHIKQLSNSLQALDQIREIKTLYLE</sequence>
<proteinExistence type="predicted"/>
<reference evidence="1 2" key="1">
    <citation type="submission" date="2023-12" db="EMBL/GenBank/DDBJ databases">
        <title>Novel species of the genus Arcicella isolated from rivers.</title>
        <authorList>
            <person name="Lu H."/>
        </authorList>
    </citation>
    <scope>NUCLEOTIDE SEQUENCE [LARGE SCALE GENOMIC DNA]</scope>
    <source>
        <strain evidence="1 2">DC2W</strain>
    </source>
</reference>
<dbReference type="RefSeq" id="WP_323699220.1">
    <property type="nucleotide sequence ID" value="NZ_JAYGIL010000045.1"/>
</dbReference>
<dbReference type="EMBL" id="JAYGIL010000045">
    <property type="protein sequence ID" value="MEA5405828.1"/>
    <property type="molecule type" value="Genomic_DNA"/>
</dbReference>
<accession>A0ABU5SCB3</accession>
<name>A0ABU5SCB3_9BACT</name>
<keyword evidence="2" id="KW-1185">Reference proteome</keyword>
<gene>
    <name evidence="1" type="ORF">VB776_23015</name>
</gene>
<organism evidence="1 2">
    <name type="scientific">Arcicella gelida</name>
    <dbReference type="NCBI Taxonomy" id="2984195"/>
    <lineage>
        <taxon>Bacteria</taxon>
        <taxon>Pseudomonadati</taxon>
        <taxon>Bacteroidota</taxon>
        <taxon>Cytophagia</taxon>
        <taxon>Cytophagales</taxon>
        <taxon>Flectobacillaceae</taxon>
        <taxon>Arcicella</taxon>
    </lineage>
</organism>